<dbReference type="AlphaFoldDB" id="A0A0A9TCE9"/>
<reference evidence="1" key="2">
    <citation type="journal article" date="2015" name="Data Brief">
        <title>Shoot transcriptome of the giant reed, Arundo donax.</title>
        <authorList>
            <person name="Barrero R.A."/>
            <person name="Guerrero F.D."/>
            <person name="Moolhuijzen P."/>
            <person name="Goolsby J.A."/>
            <person name="Tidwell J."/>
            <person name="Bellgard S.E."/>
            <person name="Bellgard M.I."/>
        </authorList>
    </citation>
    <scope>NUCLEOTIDE SEQUENCE</scope>
    <source>
        <tissue evidence="1">Shoot tissue taken approximately 20 cm above the soil surface</tissue>
    </source>
</reference>
<protein>
    <submittedName>
        <fullName evidence="1">Uncharacterized protein</fullName>
    </submittedName>
</protein>
<name>A0A0A9TCE9_ARUDO</name>
<evidence type="ECO:0000313" key="1">
    <source>
        <dbReference type="EMBL" id="JAD50984.1"/>
    </source>
</evidence>
<dbReference type="EMBL" id="GBRH01246911">
    <property type="protein sequence ID" value="JAD50984.1"/>
    <property type="molecule type" value="Transcribed_RNA"/>
</dbReference>
<reference evidence="1" key="1">
    <citation type="submission" date="2014-09" db="EMBL/GenBank/DDBJ databases">
        <authorList>
            <person name="Magalhaes I.L.F."/>
            <person name="Oliveira U."/>
            <person name="Santos F.R."/>
            <person name="Vidigal T.H.D.A."/>
            <person name="Brescovit A.D."/>
            <person name="Santos A.J."/>
        </authorList>
    </citation>
    <scope>NUCLEOTIDE SEQUENCE</scope>
    <source>
        <tissue evidence="1">Shoot tissue taken approximately 20 cm above the soil surface</tissue>
    </source>
</reference>
<organism evidence="1">
    <name type="scientific">Arundo donax</name>
    <name type="common">Giant reed</name>
    <name type="synonym">Donax arundinaceus</name>
    <dbReference type="NCBI Taxonomy" id="35708"/>
    <lineage>
        <taxon>Eukaryota</taxon>
        <taxon>Viridiplantae</taxon>
        <taxon>Streptophyta</taxon>
        <taxon>Embryophyta</taxon>
        <taxon>Tracheophyta</taxon>
        <taxon>Spermatophyta</taxon>
        <taxon>Magnoliopsida</taxon>
        <taxon>Liliopsida</taxon>
        <taxon>Poales</taxon>
        <taxon>Poaceae</taxon>
        <taxon>PACMAD clade</taxon>
        <taxon>Arundinoideae</taxon>
        <taxon>Arundineae</taxon>
        <taxon>Arundo</taxon>
    </lineage>
</organism>
<proteinExistence type="predicted"/>
<accession>A0A0A9TCE9</accession>
<sequence>MWSSKQVFCSPLNHWEPKQSKVCFINSILCECVVTANKYDLIKAICNFTT</sequence>